<reference evidence="8" key="1">
    <citation type="submission" date="2021-02" db="EMBL/GenBank/DDBJ databases">
        <authorList>
            <person name="Dougan E. K."/>
            <person name="Rhodes N."/>
            <person name="Thang M."/>
            <person name="Chan C."/>
        </authorList>
    </citation>
    <scope>NUCLEOTIDE SEQUENCE</scope>
</reference>
<accession>A0A813D9X1</accession>
<keyword evidence="4 6" id="KW-1133">Transmembrane helix</keyword>
<feature type="domain" description="EF-hand" evidence="7">
    <location>
        <begin position="316"/>
        <end position="351"/>
    </location>
</feature>
<dbReference type="Pfam" id="PF13499">
    <property type="entry name" value="EF-hand_7"/>
    <property type="match status" value="1"/>
</dbReference>
<evidence type="ECO:0000256" key="5">
    <source>
        <dbReference type="ARBA" id="ARBA00023136"/>
    </source>
</evidence>
<dbReference type="GO" id="GO:0005216">
    <property type="term" value="F:monoatomic ion channel activity"/>
    <property type="evidence" value="ECO:0007669"/>
    <property type="project" value="InterPro"/>
</dbReference>
<keyword evidence="9" id="KW-1185">Reference proteome</keyword>
<feature type="transmembrane region" description="Helical" evidence="6">
    <location>
        <begin position="190"/>
        <end position="210"/>
    </location>
</feature>
<evidence type="ECO:0000256" key="6">
    <source>
        <dbReference type="SAM" id="Phobius"/>
    </source>
</evidence>
<keyword evidence="2 6" id="KW-0812">Transmembrane</keyword>
<feature type="transmembrane region" description="Helical" evidence="6">
    <location>
        <begin position="269"/>
        <end position="294"/>
    </location>
</feature>
<dbReference type="InterPro" id="IPR002048">
    <property type="entry name" value="EF_hand_dom"/>
</dbReference>
<proteinExistence type="predicted"/>
<evidence type="ECO:0000259" key="7">
    <source>
        <dbReference type="PROSITE" id="PS50222"/>
    </source>
</evidence>
<dbReference type="InterPro" id="IPR005821">
    <property type="entry name" value="Ion_trans_dom"/>
</dbReference>
<dbReference type="AlphaFoldDB" id="A0A813D9X1"/>
<feature type="domain" description="EF-hand" evidence="7">
    <location>
        <begin position="360"/>
        <end position="395"/>
    </location>
</feature>
<dbReference type="Gene3D" id="1.10.287.70">
    <property type="match status" value="1"/>
</dbReference>
<evidence type="ECO:0000256" key="4">
    <source>
        <dbReference type="ARBA" id="ARBA00022989"/>
    </source>
</evidence>
<dbReference type="InterPro" id="IPR011992">
    <property type="entry name" value="EF-hand-dom_pair"/>
</dbReference>
<dbReference type="Gene3D" id="1.20.120.350">
    <property type="entry name" value="Voltage-gated potassium channels. Chain C"/>
    <property type="match status" value="1"/>
</dbReference>
<name>A0A813D9X1_POLGL</name>
<evidence type="ECO:0000256" key="1">
    <source>
        <dbReference type="ARBA" id="ARBA00004141"/>
    </source>
</evidence>
<dbReference type="InterPro" id="IPR027359">
    <property type="entry name" value="Volt_channel_dom_sf"/>
</dbReference>
<comment type="subcellular location">
    <subcellularLocation>
        <location evidence="1">Membrane</location>
        <topology evidence="1">Multi-pass membrane protein</topology>
    </subcellularLocation>
</comment>
<dbReference type="GO" id="GO:0005509">
    <property type="term" value="F:calcium ion binding"/>
    <property type="evidence" value="ECO:0007669"/>
    <property type="project" value="InterPro"/>
</dbReference>
<dbReference type="InterPro" id="IPR018247">
    <property type="entry name" value="EF_Hand_1_Ca_BS"/>
</dbReference>
<evidence type="ECO:0000313" key="9">
    <source>
        <dbReference type="Proteomes" id="UP000654075"/>
    </source>
</evidence>
<dbReference type="EMBL" id="CAJNNV010000792">
    <property type="protein sequence ID" value="CAE8583576.1"/>
    <property type="molecule type" value="Genomic_DNA"/>
</dbReference>
<evidence type="ECO:0000313" key="8">
    <source>
        <dbReference type="EMBL" id="CAE8583576.1"/>
    </source>
</evidence>
<organism evidence="8 9">
    <name type="scientific">Polarella glacialis</name>
    <name type="common">Dinoflagellate</name>
    <dbReference type="NCBI Taxonomy" id="89957"/>
    <lineage>
        <taxon>Eukaryota</taxon>
        <taxon>Sar</taxon>
        <taxon>Alveolata</taxon>
        <taxon>Dinophyceae</taxon>
        <taxon>Suessiales</taxon>
        <taxon>Suessiaceae</taxon>
        <taxon>Polarella</taxon>
    </lineage>
</organism>
<dbReference type="PANTHER" id="PTHR46726:SF1">
    <property type="entry name" value="TWO-PORE CALCIUM CHANNEL 3"/>
    <property type="match status" value="1"/>
</dbReference>
<dbReference type="SUPFAM" id="SSF81324">
    <property type="entry name" value="Voltage-gated potassium channels"/>
    <property type="match status" value="1"/>
</dbReference>
<dbReference type="Gene3D" id="1.10.238.10">
    <property type="entry name" value="EF-hand"/>
    <property type="match status" value="1"/>
</dbReference>
<evidence type="ECO:0000256" key="2">
    <source>
        <dbReference type="ARBA" id="ARBA00022692"/>
    </source>
</evidence>
<dbReference type="SMART" id="SM00054">
    <property type="entry name" value="EFh"/>
    <property type="match status" value="2"/>
</dbReference>
<dbReference type="OrthoDB" id="436875at2759"/>
<gene>
    <name evidence="8" type="ORF">PGLA1383_LOCUS2527</name>
</gene>
<evidence type="ECO:0000256" key="3">
    <source>
        <dbReference type="ARBA" id="ARBA00022837"/>
    </source>
</evidence>
<comment type="caution">
    <text evidence="8">The sequence shown here is derived from an EMBL/GenBank/DDBJ whole genome shotgun (WGS) entry which is preliminary data.</text>
</comment>
<dbReference type="PROSITE" id="PS00018">
    <property type="entry name" value="EF_HAND_1"/>
    <property type="match status" value="2"/>
</dbReference>
<dbReference type="Proteomes" id="UP000654075">
    <property type="component" value="Unassembled WGS sequence"/>
</dbReference>
<keyword evidence="3" id="KW-0106">Calcium</keyword>
<dbReference type="SUPFAM" id="SSF47473">
    <property type="entry name" value="EF-hand"/>
    <property type="match status" value="1"/>
</dbReference>
<dbReference type="PANTHER" id="PTHR46726">
    <property type="entry name" value="TWO PORE CHANNEL 3"/>
    <property type="match status" value="1"/>
</dbReference>
<dbReference type="Pfam" id="PF00520">
    <property type="entry name" value="Ion_trans"/>
    <property type="match status" value="1"/>
</dbReference>
<sequence length="478" mass="54702">MKRISKRLSIMGGISTATRSKNKGLSNFIRSESSSDARETTHYCDYWRNTMDHALESNAADVFLGIIIGLDIYASCVDIDSRTQSESTPSWAATVSDLCFTIYLLELNLRVFIQRTQIFDSKWVVLDFIICFAGLLEAVLNASGISIEQVSMMRLLRLARIMRLIRLFRKFAFLRELRKLMTMAASCCKTLLYFFIFCFIVMTFWAMAALELIHPLVVQMTAEGHFEHCPFYQHALSSVMRANLLLFQIVIAGDSWGRLATPVIEARPWTAIIFMGSQLTVVFGVLNLVVAVVVDTFAVQRQKDVFAQEMDADQDDDKKFLRRVFTKIDEDGSGELSFEELMHGARTLPEFQGLLRGMDIDEGDLTQLFQMLDGDDSGTVEPEEFINAISRWMHDSKTANRFVKYIVMRTMIQQEELRDPLVDKIDKLETNLRQPSPPQFDKIDKLDTKTAVKRRNIFQSSAQSRASCLWARMLVERL</sequence>
<protein>
    <recommendedName>
        <fullName evidence="7">EF-hand domain-containing protein</fullName>
    </recommendedName>
</protein>
<keyword evidence="5 6" id="KW-0472">Membrane</keyword>
<dbReference type="GO" id="GO:0016020">
    <property type="term" value="C:membrane"/>
    <property type="evidence" value="ECO:0007669"/>
    <property type="project" value="UniProtKB-SubCell"/>
</dbReference>
<dbReference type="CDD" id="cd00051">
    <property type="entry name" value="EFh"/>
    <property type="match status" value="1"/>
</dbReference>
<dbReference type="PROSITE" id="PS50222">
    <property type="entry name" value="EF_HAND_2"/>
    <property type="match status" value="2"/>
</dbReference>
<feature type="transmembrane region" description="Helical" evidence="6">
    <location>
        <begin position="123"/>
        <end position="145"/>
    </location>
</feature>